<gene>
    <name evidence="3" type="ORF">AO440_001696</name>
</gene>
<name>A0A0W0D5U4_CANGB</name>
<protein>
    <submittedName>
        <fullName evidence="3">RNA polymerase II subunit B1 CTD phosphatase RTR1</fullName>
    </submittedName>
</protein>
<dbReference type="PROSITE" id="PS51479">
    <property type="entry name" value="ZF_RTR1"/>
    <property type="match status" value="1"/>
</dbReference>
<dbReference type="AlphaFoldDB" id="A0A0W0D5U4"/>
<feature type="domain" description="RTR1-type" evidence="2">
    <location>
        <begin position="49"/>
        <end position="120"/>
    </location>
</feature>
<dbReference type="Gene3D" id="1.25.40.820">
    <property type="match status" value="1"/>
</dbReference>
<evidence type="ECO:0000313" key="4">
    <source>
        <dbReference type="Proteomes" id="UP000054886"/>
    </source>
</evidence>
<reference evidence="3 4" key="1">
    <citation type="submission" date="2015-10" db="EMBL/GenBank/DDBJ databases">
        <title>Draft genomes sequences of Candida glabrata isolates 1A, 1B, 2A, 2B, 3A and 3B.</title>
        <authorList>
            <person name="Haavelsrud O.E."/>
            <person name="Gaustad P."/>
        </authorList>
    </citation>
    <scope>NUCLEOTIDE SEQUENCE [LARGE SCALE GENOMIC DNA]</scope>
    <source>
        <strain evidence="3">910700640</strain>
    </source>
</reference>
<dbReference type="VEuPathDB" id="FungiDB:CAGL0G05181g"/>
<dbReference type="VEuPathDB" id="FungiDB:GWK60_G04961"/>
<evidence type="ECO:0000259" key="2">
    <source>
        <dbReference type="PROSITE" id="PS51479"/>
    </source>
</evidence>
<dbReference type="VEuPathDB" id="FungiDB:B1J91_G05181g"/>
<comment type="similarity">
    <text evidence="1">Belongs to the RPAP2 family.</text>
</comment>
<dbReference type="VEuPathDB" id="FungiDB:GVI51_G04983"/>
<dbReference type="Proteomes" id="UP000054886">
    <property type="component" value="Unassembled WGS sequence"/>
</dbReference>
<evidence type="ECO:0000256" key="1">
    <source>
        <dbReference type="PROSITE-ProRule" id="PRU00812"/>
    </source>
</evidence>
<sequence length="172" mass="19901">MATIEDVQLILRDHRTHYQLSQKEGEMIVEKLQQLLTMTDCANGTVLKYICAFLTPLTYRMIVLSRNINAGKCGYPLCRLTLIQGGYTSNEASSYCSEYHQNCSQYISRQLFDEDLECRIGIHLRRGYDEDSPDYKYRIRLFEEVLDPDEISDLDGITSQLCTMGIRSNNIY</sequence>
<comment type="caution">
    <text evidence="3">The sequence shown here is derived from an EMBL/GenBank/DDBJ whole genome shotgun (WGS) entry which is preliminary data.</text>
</comment>
<accession>A0A0W0D5U4</accession>
<organism evidence="3 4">
    <name type="scientific">Candida glabrata</name>
    <name type="common">Yeast</name>
    <name type="synonym">Torulopsis glabrata</name>
    <dbReference type="NCBI Taxonomy" id="5478"/>
    <lineage>
        <taxon>Eukaryota</taxon>
        <taxon>Fungi</taxon>
        <taxon>Dikarya</taxon>
        <taxon>Ascomycota</taxon>
        <taxon>Saccharomycotina</taxon>
        <taxon>Saccharomycetes</taxon>
        <taxon>Saccharomycetales</taxon>
        <taxon>Saccharomycetaceae</taxon>
        <taxon>Nakaseomyces</taxon>
    </lineage>
</organism>
<dbReference type="EMBL" id="LLZZ01000107">
    <property type="protein sequence ID" value="KTB07580.1"/>
    <property type="molecule type" value="Genomic_DNA"/>
</dbReference>
<proteinExistence type="inferred from homology"/>
<dbReference type="InterPro" id="IPR007308">
    <property type="entry name" value="Rtr1/RPAP2_dom"/>
</dbReference>
<dbReference type="PhylomeDB" id="A0A0W0D5U4"/>
<dbReference type="InterPro" id="IPR038534">
    <property type="entry name" value="Rtr1/RPAP2_sf"/>
</dbReference>
<evidence type="ECO:0000313" key="3">
    <source>
        <dbReference type="EMBL" id="KTB07580.1"/>
    </source>
</evidence>